<keyword evidence="2" id="KW-0677">Repeat</keyword>
<dbReference type="InterPro" id="IPR032675">
    <property type="entry name" value="LRR_dom_sf"/>
</dbReference>
<dbReference type="Gene3D" id="3.80.10.10">
    <property type="entry name" value="Ribonuclease Inhibitor"/>
    <property type="match status" value="2"/>
</dbReference>
<dbReference type="Pfam" id="PF00560">
    <property type="entry name" value="LRR_1"/>
    <property type="match status" value="2"/>
</dbReference>
<dbReference type="GeneID" id="107105983"/>
<accession>A0ABM1JJA3</accession>
<dbReference type="InterPro" id="IPR003591">
    <property type="entry name" value="Leu-rich_rpt_typical-subtyp"/>
</dbReference>
<keyword evidence="1" id="KW-0433">Leucine-rich repeat</keyword>
<dbReference type="SMART" id="SM00369">
    <property type="entry name" value="LRR_TYP"/>
    <property type="match status" value="8"/>
</dbReference>
<gene>
    <name evidence="4" type="primary">LRRC69</name>
</gene>
<keyword evidence="3" id="KW-1185">Reference proteome</keyword>
<proteinExistence type="predicted"/>
<dbReference type="RefSeq" id="XP_015261540.1">
    <property type="nucleotide sequence ID" value="XM_015406054.1"/>
</dbReference>
<dbReference type="Proteomes" id="UP000694871">
    <property type="component" value="Unplaced"/>
</dbReference>
<reference evidence="4" key="1">
    <citation type="submission" date="2025-08" db="UniProtKB">
        <authorList>
            <consortium name="RefSeq"/>
        </authorList>
    </citation>
    <scope>IDENTIFICATION</scope>
</reference>
<dbReference type="SMART" id="SM00365">
    <property type="entry name" value="LRR_SD22"/>
    <property type="match status" value="4"/>
</dbReference>
<dbReference type="PROSITE" id="PS51450">
    <property type="entry name" value="LRR"/>
    <property type="match status" value="4"/>
</dbReference>
<dbReference type="InterPro" id="IPR050216">
    <property type="entry name" value="LRR_domain-containing"/>
</dbReference>
<sequence length="347" mass="39742">MPQWPLLRALRGGRDTRSLSLTARHLHHLPWGLAKMKALECLNLRDNRLCRLRPDMEALSRLKVLNLGNNMFEDVPEQLTCLKSLQKLYLFGNNITRMSPLVCGGLQNLVLLNLNNNQLSYLPPEIHRLENLECLSLNNNQLQSIPRELCCLRKLRELHLTHNSLTALPEEIGHLTKLKILSLSRNQIEELPEGLCKMASLRVLDLAGNNIQIFPTAMQDLELVELYCEGNPLLRKHPVCAIQEEDVLTLKEITARFILAQLKSSNLSLRRAMKQNTEAKEILSQQRECAQCGYGFLNMWLECVQFVDVKQQMKTSRNLHLLPVRILLCSYKCFNQHDDGLFGIAVP</sequence>
<dbReference type="Pfam" id="PF13855">
    <property type="entry name" value="LRR_8"/>
    <property type="match status" value="2"/>
</dbReference>
<organism evidence="3 4">
    <name type="scientific">Gekko japonicus</name>
    <name type="common">Schlegel's Japanese gecko</name>
    <dbReference type="NCBI Taxonomy" id="146911"/>
    <lineage>
        <taxon>Eukaryota</taxon>
        <taxon>Metazoa</taxon>
        <taxon>Chordata</taxon>
        <taxon>Craniata</taxon>
        <taxon>Vertebrata</taxon>
        <taxon>Euteleostomi</taxon>
        <taxon>Lepidosauria</taxon>
        <taxon>Squamata</taxon>
        <taxon>Bifurcata</taxon>
        <taxon>Gekkota</taxon>
        <taxon>Gekkonidae</taxon>
        <taxon>Gekkoninae</taxon>
        <taxon>Gekko</taxon>
    </lineage>
</organism>
<evidence type="ECO:0000313" key="3">
    <source>
        <dbReference type="Proteomes" id="UP000694871"/>
    </source>
</evidence>
<dbReference type="SUPFAM" id="SSF52058">
    <property type="entry name" value="L domain-like"/>
    <property type="match status" value="1"/>
</dbReference>
<evidence type="ECO:0000256" key="2">
    <source>
        <dbReference type="ARBA" id="ARBA00022737"/>
    </source>
</evidence>
<evidence type="ECO:0000256" key="1">
    <source>
        <dbReference type="ARBA" id="ARBA00022614"/>
    </source>
</evidence>
<dbReference type="InterPro" id="IPR001611">
    <property type="entry name" value="Leu-rich_rpt"/>
</dbReference>
<name>A0ABM1JJA3_GEKJA</name>
<dbReference type="SMART" id="SM00364">
    <property type="entry name" value="LRR_BAC"/>
    <property type="match status" value="4"/>
</dbReference>
<dbReference type="PANTHER" id="PTHR48051">
    <property type="match status" value="1"/>
</dbReference>
<evidence type="ECO:0000313" key="4">
    <source>
        <dbReference type="RefSeq" id="XP_015261540.1"/>
    </source>
</evidence>
<protein>
    <submittedName>
        <fullName evidence="4">Leucine-rich repeat-containing protein 69</fullName>
    </submittedName>
</protein>
<dbReference type="PANTHER" id="PTHR48051:SF1">
    <property type="entry name" value="RAS SUPPRESSOR PROTEIN 1"/>
    <property type="match status" value="1"/>
</dbReference>